<sequence>MTELYIFELRVLPMTILILIILGYGGYIDLDSDDAGCWLVNLGTTLAAASCCRKARRKCSVSEVSKHPLKAIEPEVYVLSGAKNTQRTNPDAPTQTMRWLSNTMHVSDTCKLVCPMGQTEFTVEGQLRVIKHPRGWDTVHGNGIGQPTVLETIRQLGDHFYYQIMTVLCVAIVAAFLILALI</sequence>
<keyword evidence="2" id="KW-1185">Reference proteome</keyword>
<keyword evidence="1" id="KW-0812">Transmembrane</keyword>
<dbReference type="AlphaFoldDB" id="A0A7E4ZZ47"/>
<feature type="transmembrane region" description="Helical" evidence="1">
    <location>
        <begin position="7"/>
        <end position="28"/>
    </location>
</feature>
<evidence type="ECO:0000313" key="2">
    <source>
        <dbReference type="Proteomes" id="UP000492821"/>
    </source>
</evidence>
<keyword evidence="1" id="KW-1133">Transmembrane helix</keyword>
<reference evidence="3" key="2">
    <citation type="submission" date="2020-10" db="UniProtKB">
        <authorList>
            <consortium name="WormBaseParasite"/>
        </authorList>
    </citation>
    <scope>IDENTIFICATION</scope>
</reference>
<name>A0A7E4ZZ47_PANRE</name>
<organism evidence="2 3">
    <name type="scientific">Panagrellus redivivus</name>
    <name type="common">Microworm</name>
    <dbReference type="NCBI Taxonomy" id="6233"/>
    <lineage>
        <taxon>Eukaryota</taxon>
        <taxon>Metazoa</taxon>
        <taxon>Ecdysozoa</taxon>
        <taxon>Nematoda</taxon>
        <taxon>Chromadorea</taxon>
        <taxon>Rhabditida</taxon>
        <taxon>Tylenchina</taxon>
        <taxon>Panagrolaimomorpha</taxon>
        <taxon>Panagrolaimoidea</taxon>
        <taxon>Panagrolaimidae</taxon>
        <taxon>Panagrellus</taxon>
    </lineage>
</organism>
<protein>
    <submittedName>
        <fullName evidence="3">Uncharacterized protein</fullName>
    </submittedName>
</protein>
<reference evidence="2" key="1">
    <citation type="journal article" date="2013" name="Genetics">
        <title>The draft genome and transcriptome of Panagrellus redivivus are shaped by the harsh demands of a free-living lifestyle.</title>
        <authorList>
            <person name="Srinivasan J."/>
            <person name="Dillman A.R."/>
            <person name="Macchietto M.G."/>
            <person name="Heikkinen L."/>
            <person name="Lakso M."/>
            <person name="Fracchia K.M."/>
            <person name="Antoshechkin I."/>
            <person name="Mortazavi A."/>
            <person name="Wong G."/>
            <person name="Sternberg P.W."/>
        </authorList>
    </citation>
    <scope>NUCLEOTIDE SEQUENCE [LARGE SCALE GENOMIC DNA]</scope>
    <source>
        <strain evidence="2">MT8872</strain>
    </source>
</reference>
<evidence type="ECO:0000313" key="3">
    <source>
        <dbReference type="WBParaSite" id="Pan_g4148.t1"/>
    </source>
</evidence>
<evidence type="ECO:0000256" key="1">
    <source>
        <dbReference type="SAM" id="Phobius"/>
    </source>
</evidence>
<accession>A0A7E4ZZ47</accession>
<dbReference type="Proteomes" id="UP000492821">
    <property type="component" value="Unassembled WGS sequence"/>
</dbReference>
<proteinExistence type="predicted"/>
<dbReference type="WBParaSite" id="Pan_g4148.t1">
    <property type="protein sequence ID" value="Pan_g4148.t1"/>
    <property type="gene ID" value="Pan_g4148"/>
</dbReference>
<feature type="transmembrane region" description="Helical" evidence="1">
    <location>
        <begin position="160"/>
        <end position="181"/>
    </location>
</feature>
<keyword evidence="1" id="KW-0472">Membrane</keyword>